<dbReference type="EMBL" id="JADBEM010000001">
    <property type="protein sequence ID" value="MBE1605991.1"/>
    <property type="molecule type" value="Genomic_DNA"/>
</dbReference>
<name>A0A927MSC3_9ACTN</name>
<dbReference type="Gene3D" id="2.130.10.10">
    <property type="entry name" value="YVTN repeat-like/Quinoprotein amine dehydrogenase"/>
    <property type="match status" value="2"/>
</dbReference>
<dbReference type="InterPro" id="IPR015943">
    <property type="entry name" value="WD40/YVTN_repeat-like_dom_sf"/>
</dbReference>
<dbReference type="SMART" id="SM00564">
    <property type="entry name" value="PQQ"/>
    <property type="match status" value="7"/>
</dbReference>
<reference evidence="5" key="1">
    <citation type="submission" date="2020-10" db="EMBL/GenBank/DDBJ databases">
        <title>Sequencing the genomes of 1000 actinobacteria strains.</title>
        <authorList>
            <person name="Klenk H.-P."/>
        </authorList>
    </citation>
    <scope>NUCLEOTIDE SEQUENCE</scope>
    <source>
        <strain evidence="5">DSM 45354</strain>
    </source>
</reference>
<feature type="chain" id="PRO_5037088659" evidence="1">
    <location>
        <begin position="26"/>
        <end position="835"/>
    </location>
</feature>
<dbReference type="Gene3D" id="2.60.40.650">
    <property type="match status" value="1"/>
</dbReference>
<dbReference type="Pfam" id="PF13360">
    <property type="entry name" value="PQQ_2"/>
    <property type="match status" value="1"/>
</dbReference>
<dbReference type="Proteomes" id="UP000638648">
    <property type="component" value="Unassembled WGS sequence"/>
</dbReference>
<feature type="domain" description="Calcineurin-like phosphoesterase N-terminal" evidence="4">
    <location>
        <begin position="55"/>
        <end position="128"/>
    </location>
</feature>
<dbReference type="Gene3D" id="2.60.40.10">
    <property type="entry name" value="Immunoglobulins"/>
    <property type="match status" value="1"/>
</dbReference>
<dbReference type="AlphaFoldDB" id="A0A927MSC3"/>
<comment type="caution">
    <text evidence="5">The sequence shown here is derived from an EMBL/GenBank/DDBJ whole genome shotgun (WGS) entry which is preliminary data.</text>
</comment>
<gene>
    <name evidence="5" type="ORF">HEB94_002839</name>
</gene>
<dbReference type="InterPro" id="IPR029052">
    <property type="entry name" value="Metallo-depent_PP-like"/>
</dbReference>
<evidence type="ECO:0000313" key="5">
    <source>
        <dbReference type="EMBL" id="MBE1605991.1"/>
    </source>
</evidence>
<dbReference type="InterPro" id="IPR002372">
    <property type="entry name" value="PQQ_rpt_dom"/>
</dbReference>
<feature type="domain" description="Calcineurin-like phosphoesterase" evidence="2">
    <location>
        <begin position="143"/>
        <end position="321"/>
    </location>
</feature>
<dbReference type="RefSeq" id="WP_192750197.1">
    <property type="nucleotide sequence ID" value="NZ_BAABJL010000025.1"/>
</dbReference>
<dbReference type="InterPro" id="IPR032285">
    <property type="entry name" value="Metallophos_N"/>
</dbReference>
<dbReference type="SUPFAM" id="SSF50998">
    <property type="entry name" value="Quinoprotein alcohol dehydrogenase-like"/>
    <property type="match status" value="2"/>
</dbReference>
<dbReference type="SUPFAM" id="SSF117074">
    <property type="entry name" value="Hypothetical protein PA1324"/>
    <property type="match status" value="1"/>
</dbReference>
<dbReference type="PANTHER" id="PTHR34512:SF30">
    <property type="entry name" value="OUTER MEMBRANE PROTEIN ASSEMBLY FACTOR BAMB"/>
    <property type="match status" value="1"/>
</dbReference>
<dbReference type="InterPro" id="IPR018391">
    <property type="entry name" value="PQQ_b-propeller_rpt"/>
</dbReference>
<dbReference type="Pfam" id="PF17957">
    <property type="entry name" value="Big_7"/>
    <property type="match status" value="1"/>
</dbReference>
<dbReference type="Pfam" id="PF16371">
    <property type="entry name" value="MetallophosN"/>
    <property type="match status" value="1"/>
</dbReference>
<protein>
    <submittedName>
        <fullName evidence="5">Outer membrane protein assembly factor BamB</fullName>
    </submittedName>
</protein>
<dbReference type="InterPro" id="IPR013783">
    <property type="entry name" value="Ig-like_fold"/>
</dbReference>
<dbReference type="Gene3D" id="3.60.21.10">
    <property type="match status" value="1"/>
</dbReference>
<evidence type="ECO:0000259" key="4">
    <source>
        <dbReference type="Pfam" id="PF16371"/>
    </source>
</evidence>
<dbReference type="Gene3D" id="2.40.10.480">
    <property type="match status" value="1"/>
</dbReference>
<sequence>MAIRLWGVIVAAALVAPLSGTVAEASSADDAATATVTGTVWTDRDGDGVREAGEPALRDVVVSDGLQVVRTGKDGGYSLTLDVDRRLTDIVAVTLPSGYRVPLSAVRTPEFYRDLGELAAGARANADFGLIPDPRTAKGDPNFVTVSDVHVADYGNGIDAERERARAQFEQLNDLAERPDFVLVSGDLTNSAEPSEFENYQAAASSSRYPIWTSPGNHEIDSGPNYAAQIENYRHYQGPEWYSFDYRDLHVVMLENYRGQNEADQLEWLRRDLAEVPAGRRLLAVAHIPFSGGLTEANETPLIDLLRDHHVSLVLSGHVHGNDTDPTTFPGGQQIVTSAAWAPQEGSPEGFRRILGRGKHSLSTPFTAFDREQQLTIVNPAPGTTLHEGGPAVLVNAYDTTNPPTRVEYRVDGGTWRPLQSVGRWSWTDKQDLELSAGPHRIDARAVGRAGQPWTTSGDFTVTDEAAAQPKPDADWPTLQGDNERTGHAAGTVSGPLDLAWVYRSGGAILTSSPVVAGGTAYVGIRDEDGIAEHGVAAIDPKTGKELWRRATDAPVDATPAVADGLVHVSTVRGTVLALDAKTGAVVWQVRTGVGSDAVQRAWSFAGPAVADGVVYQSVGYSLLALDARTGTQRWSFYPDTDGYGGTDRPAAPTVAGDLVLFTGDGRYVTAVDRATGKERWRHYPTIPARYRSAPTVADGRVFLHGEGSLEVLDLAAGNLLWKDSRGGNEGRGTPAVSGSIVVSPIGGSGIAAYDVATGQRLWSTTGGPVEASPLISGDTVYVGSKDGRFSAVDLHTGKVTWSRNIGTWVNSSAAPTGNLVLVGAYDGNVYGFTG</sequence>
<evidence type="ECO:0000256" key="1">
    <source>
        <dbReference type="SAM" id="SignalP"/>
    </source>
</evidence>
<evidence type="ECO:0000259" key="3">
    <source>
        <dbReference type="Pfam" id="PF13360"/>
    </source>
</evidence>
<keyword evidence="1" id="KW-0732">Signal</keyword>
<evidence type="ECO:0000313" key="6">
    <source>
        <dbReference type="Proteomes" id="UP000638648"/>
    </source>
</evidence>
<dbReference type="Pfam" id="PF00149">
    <property type="entry name" value="Metallophos"/>
    <property type="match status" value="1"/>
</dbReference>
<organism evidence="5 6">
    <name type="scientific">Actinopolymorpha pittospori</name>
    <dbReference type="NCBI Taxonomy" id="648752"/>
    <lineage>
        <taxon>Bacteria</taxon>
        <taxon>Bacillati</taxon>
        <taxon>Actinomycetota</taxon>
        <taxon>Actinomycetes</taxon>
        <taxon>Propionibacteriales</taxon>
        <taxon>Actinopolymorphaceae</taxon>
        <taxon>Actinopolymorpha</taxon>
    </lineage>
</organism>
<dbReference type="GO" id="GO:0005975">
    <property type="term" value="P:carbohydrate metabolic process"/>
    <property type="evidence" value="ECO:0007669"/>
    <property type="project" value="UniProtKB-ARBA"/>
</dbReference>
<accession>A0A927MSC3</accession>
<feature type="domain" description="Pyrrolo-quinoline quinone repeat" evidence="3">
    <location>
        <begin position="625"/>
        <end position="832"/>
    </location>
</feature>
<dbReference type="GO" id="GO:0016787">
    <property type="term" value="F:hydrolase activity"/>
    <property type="evidence" value="ECO:0007669"/>
    <property type="project" value="InterPro"/>
</dbReference>
<dbReference type="PANTHER" id="PTHR34512">
    <property type="entry name" value="CELL SURFACE PROTEIN"/>
    <property type="match status" value="1"/>
</dbReference>
<feature type="signal peptide" evidence="1">
    <location>
        <begin position="1"/>
        <end position="25"/>
    </location>
</feature>
<proteinExistence type="predicted"/>
<evidence type="ECO:0000259" key="2">
    <source>
        <dbReference type="Pfam" id="PF00149"/>
    </source>
</evidence>
<keyword evidence="6" id="KW-1185">Reference proteome</keyword>
<dbReference type="InterPro" id="IPR004843">
    <property type="entry name" value="Calcineurin-like_PHP"/>
</dbReference>
<dbReference type="SUPFAM" id="SSF56300">
    <property type="entry name" value="Metallo-dependent phosphatases"/>
    <property type="match status" value="1"/>
</dbReference>
<dbReference type="InterPro" id="IPR011047">
    <property type="entry name" value="Quinoprotein_ADH-like_sf"/>
</dbReference>